<dbReference type="Pfam" id="PF04069">
    <property type="entry name" value="OpuAC"/>
    <property type="match status" value="1"/>
</dbReference>
<dbReference type="AlphaFoldDB" id="A0A370S3B6"/>
<proteinExistence type="predicted"/>
<evidence type="ECO:0000313" key="3">
    <source>
        <dbReference type="Proteomes" id="UP000255365"/>
    </source>
</evidence>
<evidence type="ECO:0000313" key="2">
    <source>
        <dbReference type="EMBL" id="RDL14188.1"/>
    </source>
</evidence>
<dbReference type="RefSeq" id="WP_230679681.1">
    <property type="nucleotide sequence ID" value="NZ_QRAV01000020.1"/>
</dbReference>
<dbReference type="Gene3D" id="3.40.190.100">
    <property type="entry name" value="Glycine betaine-binding periplasmic protein, domain 2"/>
    <property type="match status" value="1"/>
</dbReference>
<dbReference type="Gene3D" id="3.40.190.10">
    <property type="entry name" value="Periplasmic binding protein-like II"/>
    <property type="match status" value="1"/>
</dbReference>
<organism evidence="2 3">
    <name type="scientific">Pseudomonas jessenii</name>
    <dbReference type="NCBI Taxonomy" id="77298"/>
    <lineage>
        <taxon>Bacteria</taxon>
        <taxon>Pseudomonadati</taxon>
        <taxon>Pseudomonadota</taxon>
        <taxon>Gammaproteobacteria</taxon>
        <taxon>Pseudomonadales</taxon>
        <taxon>Pseudomonadaceae</taxon>
        <taxon>Pseudomonas</taxon>
    </lineage>
</organism>
<dbReference type="InterPro" id="IPR007210">
    <property type="entry name" value="ABC_Gly_betaine_transp_sub-bd"/>
</dbReference>
<sequence>MAGFNRRQLIHALGGAALLAPVLARGNILMGNQTMVRLGVTDLSFHRATAAVIVQVLQRMGFAVERSYALHEANFEQLRAGSIDMIASAWIPSSHGLYKARVEEQVATRELGLHYEPYALWGVPDYIPESEVSSVEDLLKPQVVARMHPLIQGIGPGAGITRFSLRMMDDYGLTSAGYHFRTGTQEECVEAFESLVQAGGWGVVPLWHPQFLHFRHLIRDLKDPKGLLGSVDRAVLLARADRLGHLSAAQIQVLDNIRLSNAIVAELDYAINREGRSADQAAIRWLDKNPQMLASWLTPLG</sequence>
<dbReference type="GO" id="GO:0043190">
    <property type="term" value="C:ATP-binding cassette (ABC) transporter complex"/>
    <property type="evidence" value="ECO:0007669"/>
    <property type="project" value="InterPro"/>
</dbReference>
<dbReference type="SUPFAM" id="SSF53850">
    <property type="entry name" value="Periplasmic binding protein-like II"/>
    <property type="match status" value="1"/>
</dbReference>
<dbReference type="Gene3D" id="3.10.105.10">
    <property type="entry name" value="Dipeptide-binding Protein, Domain 3"/>
    <property type="match status" value="1"/>
</dbReference>
<comment type="caution">
    <text evidence="2">The sequence shown here is derived from an EMBL/GenBank/DDBJ whole genome shotgun (WGS) entry which is preliminary data.</text>
</comment>
<gene>
    <name evidence="2" type="ORF">DEU51_1208</name>
</gene>
<accession>A0A370S3B6</accession>
<name>A0A370S3B6_PSEJE</name>
<protein>
    <submittedName>
        <fullName evidence="2">Glycine betaine/proline transport system substrate-binding protein</fullName>
    </submittedName>
</protein>
<reference evidence="2 3" key="1">
    <citation type="submission" date="2018-07" db="EMBL/GenBank/DDBJ databases">
        <title>Genome sequencing of rice bacterial endophytes.</title>
        <authorList>
            <person name="Venturi V."/>
        </authorList>
    </citation>
    <scope>NUCLEOTIDE SEQUENCE [LARGE SCALE GENOMIC DNA]</scope>
    <source>
        <strain evidence="2 3">E2333</strain>
    </source>
</reference>
<feature type="domain" description="ABC-type glycine betaine transport system substrate-binding" evidence="1">
    <location>
        <begin position="36"/>
        <end position="288"/>
    </location>
</feature>
<dbReference type="EMBL" id="QRAV01000020">
    <property type="protein sequence ID" value="RDL14188.1"/>
    <property type="molecule type" value="Genomic_DNA"/>
</dbReference>
<evidence type="ECO:0000259" key="1">
    <source>
        <dbReference type="Pfam" id="PF04069"/>
    </source>
</evidence>
<dbReference type="GO" id="GO:0022857">
    <property type="term" value="F:transmembrane transporter activity"/>
    <property type="evidence" value="ECO:0007669"/>
    <property type="project" value="InterPro"/>
</dbReference>
<dbReference type="Proteomes" id="UP000255365">
    <property type="component" value="Unassembled WGS sequence"/>
</dbReference>